<dbReference type="EMBL" id="JADIMW010000057">
    <property type="protein sequence ID" value="MBO8438285.1"/>
    <property type="molecule type" value="Genomic_DNA"/>
</dbReference>
<dbReference type="Proteomes" id="UP000823636">
    <property type="component" value="Unassembled WGS sequence"/>
</dbReference>
<dbReference type="SUPFAM" id="SSF48452">
    <property type="entry name" value="TPR-like"/>
    <property type="match status" value="1"/>
</dbReference>
<evidence type="ECO:0000256" key="3">
    <source>
        <dbReference type="ARBA" id="ARBA00023237"/>
    </source>
</evidence>
<evidence type="ECO:0000313" key="6">
    <source>
        <dbReference type="Proteomes" id="UP000823636"/>
    </source>
</evidence>
<proteinExistence type="predicted"/>
<evidence type="ECO:0000256" key="2">
    <source>
        <dbReference type="ARBA" id="ARBA00023136"/>
    </source>
</evidence>
<dbReference type="InterPro" id="IPR039565">
    <property type="entry name" value="BamD-like"/>
</dbReference>
<dbReference type="PROSITE" id="PS51257">
    <property type="entry name" value="PROKAR_LIPOPROTEIN"/>
    <property type="match status" value="1"/>
</dbReference>
<gene>
    <name evidence="5" type="primary">bamD</name>
    <name evidence="5" type="ORF">IAC54_05235</name>
</gene>
<sequence length="266" mass="31403">MRKVFFLLLVSVLLSSCSEYNKLLKSTDYDKRFEYAKTYFEQGKYSRTYNLLKDIVTLFKGTGKAEESLYLLARSAYMQKDYQSSGALFTAYYKNYPKGEYAELSRYYAGIGYYNASPEPKLDQSDTYRAIEELNGFLDYYPTSEKADEIRALMFTLQEKLAEKELLSVKLYYNLGTYRGNNYEAAVVTARNALKDYPYTEYKEEFEILILRSRYQEALHSVDEKKRERFRNVIDEYYGYTNDFPEGKYIKEANKIFDVAQKYVTD</sequence>
<evidence type="ECO:0000259" key="4">
    <source>
        <dbReference type="Pfam" id="PF13525"/>
    </source>
</evidence>
<reference evidence="5" key="2">
    <citation type="journal article" date="2021" name="PeerJ">
        <title>Extensive microbial diversity within the chicken gut microbiome revealed by metagenomics and culture.</title>
        <authorList>
            <person name="Gilroy R."/>
            <person name="Ravi A."/>
            <person name="Getino M."/>
            <person name="Pursley I."/>
            <person name="Horton D.L."/>
            <person name="Alikhan N.F."/>
            <person name="Baker D."/>
            <person name="Gharbi K."/>
            <person name="Hall N."/>
            <person name="Watson M."/>
            <person name="Adriaenssens E.M."/>
            <person name="Foster-Nyarko E."/>
            <person name="Jarju S."/>
            <person name="Secka A."/>
            <person name="Antonio M."/>
            <person name="Oren A."/>
            <person name="Chaudhuri R.R."/>
            <person name="La Ragione R."/>
            <person name="Hildebrand F."/>
            <person name="Pallen M.J."/>
        </authorList>
    </citation>
    <scope>NUCLEOTIDE SEQUENCE</scope>
    <source>
        <strain evidence="5">G3-4614</strain>
    </source>
</reference>
<organism evidence="5 6">
    <name type="scientific">Candidatus Caccoplasma merdipullorum</name>
    <dbReference type="NCBI Taxonomy" id="2840718"/>
    <lineage>
        <taxon>Bacteria</taxon>
        <taxon>Pseudomonadati</taxon>
        <taxon>Bacteroidota</taxon>
        <taxon>Bacteroidia</taxon>
        <taxon>Bacteroidales</taxon>
        <taxon>Bacteroidaceae</taxon>
        <taxon>Bacteroidaceae incertae sedis</taxon>
        <taxon>Candidatus Caccoplasma</taxon>
    </lineage>
</organism>
<dbReference type="Gene3D" id="1.25.40.10">
    <property type="entry name" value="Tetratricopeptide repeat domain"/>
    <property type="match status" value="1"/>
</dbReference>
<dbReference type="NCBIfam" id="TIGR03302">
    <property type="entry name" value="OM_YfiO"/>
    <property type="match status" value="1"/>
</dbReference>
<dbReference type="InterPro" id="IPR011990">
    <property type="entry name" value="TPR-like_helical_dom_sf"/>
</dbReference>
<feature type="domain" description="Outer membrane lipoprotein BamD-like" evidence="4">
    <location>
        <begin position="32"/>
        <end position="206"/>
    </location>
</feature>
<accession>A0A9D9E4E6</accession>
<keyword evidence="2" id="KW-0472">Membrane</keyword>
<reference evidence="5" key="1">
    <citation type="submission" date="2020-10" db="EMBL/GenBank/DDBJ databases">
        <authorList>
            <person name="Gilroy R."/>
        </authorList>
    </citation>
    <scope>NUCLEOTIDE SEQUENCE</scope>
    <source>
        <strain evidence="5">G3-4614</strain>
    </source>
</reference>
<dbReference type="AlphaFoldDB" id="A0A9D9E4E6"/>
<dbReference type="Pfam" id="PF13525">
    <property type="entry name" value="YfiO"/>
    <property type="match status" value="1"/>
</dbReference>
<evidence type="ECO:0000256" key="1">
    <source>
        <dbReference type="ARBA" id="ARBA00022729"/>
    </source>
</evidence>
<dbReference type="InterPro" id="IPR017689">
    <property type="entry name" value="BamD"/>
</dbReference>
<protein>
    <submittedName>
        <fullName evidence="5">Outer membrane protein assembly factor BamD</fullName>
    </submittedName>
</protein>
<name>A0A9D9E4E6_9BACT</name>
<evidence type="ECO:0000313" key="5">
    <source>
        <dbReference type="EMBL" id="MBO8438285.1"/>
    </source>
</evidence>
<keyword evidence="1" id="KW-0732">Signal</keyword>
<keyword evidence="3" id="KW-0998">Cell outer membrane</keyword>
<comment type="caution">
    <text evidence="5">The sequence shown here is derived from an EMBL/GenBank/DDBJ whole genome shotgun (WGS) entry which is preliminary data.</text>
</comment>